<dbReference type="Proteomes" id="UP000177026">
    <property type="component" value="Unassembled WGS sequence"/>
</dbReference>
<evidence type="ECO:0000313" key="4">
    <source>
        <dbReference type="Proteomes" id="UP000177026"/>
    </source>
</evidence>
<dbReference type="SUPFAM" id="SSF63825">
    <property type="entry name" value="YWTD domain"/>
    <property type="match status" value="1"/>
</dbReference>
<feature type="transmembrane region" description="Helical" evidence="2">
    <location>
        <begin position="231"/>
        <end position="252"/>
    </location>
</feature>
<dbReference type="EMBL" id="MFZI01000076">
    <property type="protein sequence ID" value="OGK18071.1"/>
    <property type="molecule type" value="Genomic_DNA"/>
</dbReference>
<evidence type="ECO:0000256" key="1">
    <source>
        <dbReference type="SAM" id="Coils"/>
    </source>
</evidence>
<proteinExistence type="predicted"/>
<name>A0A1F7GGU4_9BACT</name>
<gene>
    <name evidence="3" type="ORF">A2866_03000</name>
</gene>
<sequence>MVQLESALYKGAEKGTGFSGGVRKEDLFLIVEFMEGVKTDEGKKIIEEIETDDNSSSIIDLKSFDQCISYYVTRYNFPSSFSLSAAFLKGNILYLKTVGKGKIYLKRGGDFAKLIEGDTSASGVIKGGDFFILLTEQFIEVLGSDMELRALFNHRNPQEIVDSLSALLKERTINSITAFFLRYTSNENSKEIVQNDVDLKTESPIQKLVLAFKKVSKHYNLDPQIIGRRRIITLAAVIIIFIIFLWSVVFGYQRRNESLIGKKINDTKEIVTKKLSEAEKTAFLDLPGSIDLLKETKQDLEKLKKEVGDERSEIGEIEKMIQVQENKIVKKEDKGYEEFFDLTIASKNVNGEKLYLDNDILSILDSKNKVTYLLSLAKKSLGKRSSQEMSGAKLVAVDKDSTFFLKAEGIFQISQDGKAKKIISKDPNWGSIIDFWIYNGNIYLLDKTTDDIYKYAVAENGYSNKLSYFTGDKSSITNPNSFAIDSSIYIGLDTAVLKFTGGILEDFTTSWPEQNMHIDKIFTSDALDKVYVWDKTDSSLYILNKNGTYERQIKSSILAKASDFVIFNNTAYLLIKDKIYRIGLN</sequence>
<keyword evidence="2" id="KW-0812">Transmembrane</keyword>
<dbReference type="AlphaFoldDB" id="A0A1F7GGU4"/>
<keyword evidence="2" id="KW-1133">Transmembrane helix</keyword>
<feature type="coiled-coil region" evidence="1">
    <location>
        <begin position="290"/>
        <end position="334"/>
    </location>
</feature>
<comment type="caution">
    <text evidence="3">The sequence shown here is derived from an EMBL/GenBank/DDBJ whole genome shotgun (WGS) entry which is preliminary data.</text>
</comment>
<keyword evidence="1" id="KW-0175">Coiled coil</keyword>
<keyword evidence="2" id="KW-0472">Membrane</keyword>
<reference evidence="3 4" key="1">
    <citation type="journal article" date="2016" name="Nat. Commun.">
        <title>Thousands of microbial genomes shed light on interconnected biogeochemical processes in an aquifer system.</title>
        <authorList>
            <person name="Anantharaman K."/>
            <person name="Brown C.T."/>
            <person name="Hug L.A."/>
            <person name="Sharon I."/>
            <person name="Castelle C.J."/>
            <person name="Probst A.J."/>
            <person name="Thomas B.C."/>
            <person name="Singh A."/>
            <person name="Wilkins M.J."/>
            <person name="Karaoz U."/>
            <person name="Brodie E.L."/>
            <person name="Williams K.H."/>
            <person name="Hubbard S.S."/>
            <person name="Banfield J.F."/>
        </authorList>
    </citation>
    <scope>NUCLEOTIDE SEQUENCE [LARGE SCALE GENOMIC DNA]</scope>
</reference>
<accession>A0A1F7GGU4</accession>
<evidence type="ECO:0000313" key="3">
    <source>
        <dbReference type="EMBL" id="OGK18071.1"/>
    </source>
</evidence>
<protein>
    <submittedName>
        <fullName evidence="3">Uncharacterized protein</fullName>
    </submittedName>
</protein>
<evidence type="ECO:0000256" key="2">
    <source>
        <dbReference type="SAM" id="Phobius"/>
    </source>
</evidence>
<organism evidence="3 4">
    <name type="scientific">Candidatus Roizmanbacteria bacterium RIFCSPHIGHO2_01_FULL_39_8</name>
    <dbReference type="NCBI Taxonomy" id="1802033"/>
    <lineage>
        <taxon>Bacteria</taxon>
        <taxon>Candidatus Roizmaniibacteriota</taxon>
    </lineage>
</organism>